<dbReference type="eggNOG" id="COG2199">
    <property type="taxonomic scope" value="Bacteria"/>
</dbReference>
<dbReference type="CDD" id="cd01949">
    <property type="entry name" value="GGDEF"/>
    <property type="match status" value="1"/>
</dbReference>
<reference evidence="4 5" key="1">
    <citation type="journal article" date="2015" name="Stand. Genomic Sci.">
        <title>Genomic information of the arsenic-resistant bacterium Lysobacter arseniciresistens type strain ZS79(T) and comparison of Lysobacter draft genomes.</title>
        <authorList>
            <person name="Liu L."/>
            <person name="Zhang S."/>
            <person name="Luo M."/>
            <person name="Wang G."/>
        </authorList>
    </citation>
    <scope>NUCLEOTIDE SEQUENCE [LARGE SCALE GENOMIC DNA]</scope>
    <source>
        <strain evidence="4 5">ZS79</strain>
    </source>
</reference>
<dbReference type="SUPFAM" id="SSF55073">
    <property type="entry name" value="Nucleotide cyclase"/>
    <property type="match status" value="1"/>
</dbReference>
<dbReference type="Gene3D" id="3.20.20.450">
    <property type="entry name" value="EAL domain"/>
    <property type="match status" value="1"/>
</dbReference>
<evidence type="ECO:0000313" key="4">
    <source>
        <dbReference type="EMBL" id="KGM55343.1"/>
    </source>
</evidence>
<keyword evidence="1" id="KW-0175">Coiled coil</keyword>
<dbReference type="SUPFAM" id="SSF141868">
    <property type="entry name" value="EAL domain-like"/>
    <property type="match status" value="1"/>
</dbReference>
<dbReference type="InterPro" id="IPR035965">
    <property type="entry name" value="PAS-like_dom_sf"/>
</dbReference>
<dbReference type="NCBIfam" id="TIGR00229">
    <property type="entry name" value="sensory_box"/>
    <property type="match status" value="1"/>
</dbReference>
<comment type="caution">
    <text evidence="4">The sequence shown here is derived from an EMBL/GenBank/DDBJ whole genome shotgun (WGS) entry which is preliminary data.</text>
</comment>
<dbReference type="eggNOG" id="COG2200">
    <property type="taxonomic scope" value="Bacteria"/>
</dbReference>
<dbReference type="SMART" id="SM00267">
    <property type="entry name" value="GGDEF"/>
    <property type="match status" value="1"/>
</dbReference>
<feature type="domain" description="GGDEF" evidence="3">
    <location>
        <begin position="300"/>
        <end position="433"/>
    </location>
</feature>
<dbReference type="CDD" id="cd01948">
    <property type="entry name" value="EAL"/>
    <property type="match status" value="1"/>
</dbReference>
<dbReference type="InterPro" id="IPR001633">
    <property type="entry name" value="EAL_dom"/>
</dbReference>
<dbReference type="SMART" id="SM00091">
    <property type="entry name" value="PAS"/>
    <property type="match status" value="1"/>
</dbReference>
<organism evidence="4 5">
    <name type="scientific">Lysobacter arseniciresistens ZS79</name>
    <dbReference type="NCBI Taxonomy" id="913325"/>
    <lineage>
        <taxon>Bacteria</taxon>
        <taxon>Pseudomonadati</taxon>
        <taxon>Pseudomonadota</taxon>
        <taxon>Gammaproteobacteria</taxon>
        <taxon>Lysobacterales</taxon>
        <taxon>Lysobacteraceae</taxon>
        <taxon>Novilysobacter</taxon>
    </lineage>
</organism>
<evidence type="ECO:0000259" key="2">
    <source>
        <dbReference type="PROSITE" id="PS50883"/>
    </source>
</evidence>
<evidence type="ECO:0000313" key="5">
    <source>
        <dbReference type="Proteomes" id="UP000029989"/>
    </source>
</evidence>
<dbReference type="Pfam" id="PF00990">
    <property type="entry name" value="GGDEF"/>
    <property type="match status" value="1"/>
</dbReference>
<dbReference type="OrthoDB" id="7052318at2"/>
<proteinExistence type="predicted"/>
<dbReference type="NCBIfam" id="TIGR00254">
    <property type="entry name" value="GGDEF"/>
    <property type="match status" value="1"/>
</dbReference>
<dbReference type="InterPro" id="IPR000160">
    <property type="entry name" value="GGDEF_dom"/>
</dbReference>
<dbReference type="GO" id="GO:0071111">
    <property type="term" value="F:cyclic-guanylate-specific phosphodiesterase activity"/>
    <property type="evidence" value="ECO:0007669"/>
    <property type="project" value="InterPro"/>
</dbReference>
<dbReference type="Pfam" id="PF00563">
    <property type="entry name" value="EAL"/>
    <property type="match status" value="1"/>
</dbReference>
<sequence>MQSAKDMVLRLLIVDDSVEAAEAIVSGLRNAGIAVRPSRPESEEALDALLAGPPLELVLAAEDSRTLPPATVMQRVDATGKDLPVILLVDAIDDTVLLQATASGAAGIALRRQIDQVEAIARKEWTALESRRALRKLESQVRETERRCDALIDSSRDPIAYVHEGMHIRANSAYLEMFGFDSFEDIEGMSLLDMVAPQHVDDFKQLLKRLGKGEAPPPRLEMEARTLEGESFPAVMEFTAATYEGEACQQVILRRQEFDPELAREVEELRQRDQATGLLNRPTFLRQLEDTVTDAARNASHHALLLVEPDHYAKLLQDLGLDAADKLIAACARRLQSALGPDDVVARFGEHQFAVLRAGSDYHGTVALAEAVRAAFAAAVLDVDDRSLNATASIGGVQIGQKIASVTAVLGKAHEGVQSAAGVGGNRVEIFDPGAVDRAEEERVEAWVNRIRDAIDGEGFVMHYQPLISLHGEPVEMYDAYLRMRGEGGELVQPLTFLQIAEEHGLLWEIDRWVVGRAIADIGERLRSGHRTTLLVRINEVSLQDDSLLQHIREQLAKHGAEGQLLVLQLPESKVFTHLKAAQAFQQRVAELGVRVGLEQFGSGLNSFQLLSHFNADMLKLDREFTEELAGSAEHQERVREIAAKAREMGKQTIANFVQDAGSMTILFGAGIDYAQGHFLAQAGPQMDYDFN</sequence>
<dbReference type="AlphaFoldDB" id="A0A0A0EZ94"/>
<dbReference type="PROSITE" id="PS50883">
    <property type="entry name" value="EAL"/>
    <property type="match status" value="1"/>
</dbReference>
<dbReference type="SUPFAM" id="SSF52172">
    <property type="entry name" value="CheY-like"/>
    <property type="match status" value="1"/>
</dbReference>
<dbReference type="PROSITE" id="PS50887">
    <property type="entry name" value="GGDEF"/>
    <property type="match status" value="1"/>
</dbReference>
<dbReference type="Gene3D" id="3.30.450.20">
    <property type="entry name" value="PAS domain"/>
    <property type="match status" value="1"/>
</dbReference>
<accession>A0A0A0EZ94</accession>
<dbReference type="SUPFAM" id="SSF55785">
    <property type="entry name" value="PYP-like sensor domain (PAS domain)"/>
    <property type="match status" value="1"/>
</dbReference>
<feature type="domain" description="EAL" evidence="2">
    <location>
        <begin position="444"/>
        <end position="692"/>
    </location>
</feature>
<dbReference type="InterPro" id="IPR050706">
    <property type="entry name" value="Cyclic-di-GMP_PDE-like"/>
</dbReference>
<dbReference type="InterPro" id="IPR029787">
    <property type="entry name" value="Nucleotide_cyclase"/>
</dbReference>
<dbReference type="InterPro" id="IPR035919">
    <property type="entry name" value="EAL_sf"/>
</dbReference>
<dbReference type="Proteomes" id="UP000029989">
    <property type="component" value="Unassembled WGS sequence"/>
</dbReference>
<dbReference type="PANTHER" id="PTHR33121">
    <property type="entry name" value="CYCLIC DI-GMP PHOSPHODIESTERASE PDEF"/>
    <property type="match status" value="1"/>
</dbReference>
<evidence type="ECO:0000259" key="3">
    <source>
        <dbReference type="PROSITE" id="PS50887"/>
    </source>
</evidence>
<dbReference type="InterPro" id="IPR043128">
    <property type="entry name" value="Rev_trsase/Diguanyl_cyclase"/>
</dbReference>
<feature type="coiled-coil region" evidence="1">
    <location>
        <begin position="127"/>
        <end position="154"/>
    </location>
</feature>
<gene>
    <name evidence="4" type="ORF">N799_07100</name>
</gene>
<dbReference type="InterPro" id="IPR000014">
    <property type="entry name" value="PAS"/>
</dbReference>
<dbReference type="eggNOG" id="COG3706">
    <property type="taxonomic scope" value="Bacteria"/>
</dbReference>
<protein>
    <submittedName>
        <fullName evidence="4">Membrane protein</fullName>
    </submittedName>
</protein>
<dbReference type="PANTHER" id="PTHR33121:SF79">
    <property type="entry name" value="CYCLIC DI-GMP PHOSPHODIESTERASE PDED-RELATED"/>
    <property type="match status" value="1"/>
</dbReference>
<dbReference type="EMBL" id="AVPT01000019">
    <property type="protein sequence ID" value="KGM55343.1"/>
    <property type="molecule type" value="Genomic_DNA"/>
</dbReference>
<dbReference type="Gene3D" id="3.30.70.270">
    <property type="match status" value="1"/>
</dbReference>
<dbReference type="SMART" id="SM00052">
    <property type="entry name" value="EAL"/>
    <property type="match status" value="1"/>
</dbReference>
<dbReference type="Gene3D" id="3.40.50.2300">
    <property type="match status" value="1"/>
</dbReference>
<dbReference type="InterPro" id="IPR011006">
    <property type="entry name" value="CheY-like_superfamily"/>
</dbReference>
<dbReference type="STRING" id="913325.N799_07100"/>
<dbReference type="RefSeq" id="WP_036211678.1">
    <property type="nucleotide sequence ID" value="NZ_AVPT01000019.1"/>
</dbReference>
<evidence type="ECO:0000256" key="1">
    <source>
        <dbReference type="SAM" id="Coils"/>
    </source>
</evidence>
<keyword evidence="5" id="KW-1185">Reference proteome</keyword>
<name>A0A0A0EZ94_9GAMM</name>